<feature type="signal peptide" evidence="1">
    <location>
        <begin position="1"/>
        <end position="19"/>
    </location>
</feature>
<name>A0ABZ0D239_9BURK</name>
<dbReference type="InterPro" id="IPR035242">
    <property type="entry name" value="DUF5329"/>
</dbReference>
<keyword evidence="3" id="KW-1185">Reference proteome</keyword>
<gene>
    <name evidence="2" type="ORF">RXV79_03525</name>
</gene>
<organism evidence="2 3">
    <name type="scientific">Piscinibacter gummiphilus</name>
    <dbReference type="NCBI Taxonomy" id="946333"/>
    <lineage>
        <taxon>Bacteria</taxon>
        <taxon>Pseudomonadati</taxon>
        <taxon>Pseudomonadota</taxon>
        <taxon>Betaproteobacteria</taxon>
        <taxon>Burkholderiales</taxon>
        <taxon>Sphaerotilaceae</taxon>
        <taxon>Piscinibacter</taxon>
    </lineage>
</organism>
<evidence type="ECO:0000256" key="1">
    <source>
        <dbReference type="SAM" id="SignalP"/>
    </source>
</evidence>
<feature type="chain" id="PRO_5045191010" evidence="1">
    <location>
        <begin position="20"/>
        <end position="119"/>
    </location>
</feature>
<sequence length="119" mass="13220">MRRRALLGVLLAAACAANAAPNAAEQARIQRLIAYVEAQTTIRFVRNGSAYSSKDAATFLRRKFEKMGEHVTTAQQFIEQIASKSSTTGEVYQIRFPDGRQVPAARFLGDELKRMDDGR</sequence>
<reference evidence="2 3" key="1">
    <citation type="submission" date="2023-10" db="EMBL/GenBank/DDBJ databases">
        <title>Bacteria for the degradation of biodegradable plastic PBAT(Polybutylene adipate terephthalate).</title>
        <authorList>
            <person name="Weon H.-Y."/>
            <person name="Yeon J."/>
        </authorList>
    </citation>
    <scope>NUCLEOTIDE SEQUENCE [LARGE SCALE GENOMIC DNA]</scope>
    <source>
        <strain evidence="2 3">SBD 7-3</strain>
    </source>
</reference>
<evidence type="ECO:0000313" key="2">
    <source>
        <dbReference type="EMBL" id="WOB09133.1"/>
    </source>
</evidence>
<dbReference type="EMBL" id="CP136336">
    <property type="protein sequence ID" value="WOB09133.1"/>
    <property type="molecule type" value="Genomic_DNA"/>
</dbReference>
<proteinExistence type="predicted"/>
<evidence type="ECO:0000313" key="3">
    <source>
        <dbReference type="Proteomes" id="UP001303946"/>
    </source>
</evidence>
<protein>
    <submittedName>
        <fullName evidence="2">DUF5329 family protein</fullName>
    </submittedName>
</protein>
<dbReference type="Pfam" id="PF17263">
    <property type="entry name" value="DUF5329"/>
    <property type="match status" value="1"/>
</dbReference>
<accession>A0ABZ0D239</accession>
<keyword evidence="1" id="KW-0732">Signal</keyword>
<dbReference type="Proteomes" id="UP001303946">
    <property type="component" value="Chromosome"/>
</dbReference>
<dbReference type="RefSeq" id="WP_316702090.1">
    <property type="nucleotide sequence ID" value="NZ_CP136336.1"/>
</dbReference>
<dbReference type="PROSITE" id="PS51257">
    <property type="entry name" value="PROKAR_LIPOPROTEIN"/>
    <property type="match status" value="1"/>
</dbReference>